<accession>A0AAU9JDB1</accession>
<dbReference type="Proteomes" id="UP001162131">
    <property type="component" value="Unassembled WGS sequence"/>
</dbReference>
<sequence>MIFENLTHPTFENVEIIGIGPVSSKVLYAHPMNLLKIAYNNVKHDYKKRKISLENPYSIFLREFCGGGDQEQIKSAPSRWAQITEEEKVHFRLKAQEINQQRMKNEEKKIESQNPKDILSASKYKARRVRAAFGFFVSFEMTKNKTEKLKLHKFTSKWKDFPQDRKEPYYVLHRIDKKRKEFEAEVVHRFELILRMIQAQNPKVFLTLNSKANERYLSNYQPSVGENGPLILGDIGHAKFKTRREEKKERLCEMFKLVLTKCCIDFGDLLYLENPQQTEMSRFDEDYYNQMSSHA</sequence>
<keyword evidence="2" id="KW-1185">Reference proteome</keyword>
<dbReference type="EMBL" id="CAJZBQ010000040">
    <property type="protein sequence ID" value="CAG9326081.1"/>
    <property type="molecule type" value="Genomic_DNA"/>
</dbReference>
<comment type="caution">
    <text evidence="1">The sequence shown here is derived from an EMBL/GenBank/DDBJ whole genome shotgun (WGS) entry which is preliminary data.</text>
</comment>
<proteinExistence type="predicted"/>
<evidence type="ECO:0000313" key="2">
    <source>
        <dbReference type="Proteomes" id="UP001162131"/>
    </source>
</evidence>
<evidence type="ECO:0000313" key="1">
    <source>
        <dbReference type="EMBL" id="CAG9326081.1"/>
    </source>
</evidence>
<gene>
    <name evidence="1" type="ORF">BSTOLATCC_MIC40521</name>
</gene>
<reference evidence="1" key="1">
    <citation type="submission" date="2021-09" db="EMBL/GenBank/DDBJ databases">
        <authorList>
            <consortium name="AG Swart"/>
            <person name="Singh M."/>
            <person name="Singh A."/>
            <person name="Seah K."/>
            <person name="Emmerich C."/>
        </authorList>
    </citation>
    <scope>NUCLEOTIDE SEQUENCE</scope>
    <source>
        <strain evidence="1">ATCC30299</strain>
    </source>
</reference>
<dbReference type="AlphaFoldDB" id="A0AAU9JDB1"/>
<protein>
    <submittedName>
        <fullName evidence="1">Uncharacterized protein</fullName>
    </submittedName>
</protein>
<organism evidence="1 2">
    <name type="scientific">Blepharisma stoltei</name>
    <dbReference type="NCBI Taxonomy" id="1481888"/>
    <lineage>
        <taxon>Eukaryota</taxon>
        <taxon>Sar</taxon>
        <taxon>Alveolata</taxon>
        <taxon>Ciliophora</taxon>
        <taxon>Postciliodesmatophora</taxon>
        <taxon>Heterotrichea</taxon>
        <taxon>Heterotrichida</taxon>
        <taxon>Blepharismidae</taxon>
        <taxon>Blepharisma</taxon>
    </lineage>
</organism>
<name>A0AAU9JDB1_9CILI</name>